<name>A0A7Y0HCG9_9GAMM</name>
<organism evidence="2 3">
    <name type="scientific">Pseudoalteromonas arctica</name>
    <dbReference type="NCBI Taxonomy" id="394751"/>
    <lineage>
        <taxon>Bacteria</taxon>
        <taxon>Pseudomonadati</taxon>
        <taxon>Pseudomonadota</taxon>
        <taxon>Gammaproteobacteria</taxon>
        <taxon>Alteromonadales</taxon>
        <taxon>Pseudoalteromonadaceae</taxon>
        <taxon>Pseudoalteromonas</taxon>
    </lineage>
</organism>
<dbReference type="InterPro" id="IPR012433">
    <property type="entry name" value="Imm11"/>
</dbReference>
<sequence>MPNIDKVYRFTINPDKYLYLNETGFEQTMQLTQNEILTFDGSSMLDDWRTLGINWLIHDSNKDLGLEIPDIAGLGATSFVLSQKAKNILEPHLGDNVEYLECDLKGERWFALNLLGFEDAVDHDLTEFNYNKRGQVSRTRRFKRLVMDKAKINNTALFRTKDTTLRYFTTDAENSLYQLIKENDLTGLDFIEIETK</sequence>
<dbReference type="Proteomes" id="UP000570493">
    <property type="component" value="Unassembled WGS sequence"/>
</dbReference>
<gene>
    <name evidence="2" type="ORF">HHO47_17695</name>
</gene>
<reference evidence="2" key="1">
    <citation type="submission" date="2020-04" db="EMBL/GenBank/DDBJ databases">
        <title>Genome Sequencing for Pseudoaltermonas arctica.</title>
        <authorList>
            <person name="Elkins N.S."/>
        </authorList>
    </citation>
    <scope>NUCLEOTIDE SEQUENCE [LARGE SCALE GENOMIC DNA]</scope>
    <source>
        <strain evidence="2">NEC-BIFX-2020_0012</strain>
    </source>
</reference>
<feature type="domain" description="Immunity MXAN-0049 protein" evidence="1">
    <location>
        <begin position="67"/>
        <end position="194"/>
    </location>
</feature>
<comment type="caution">
    <text evidence="2">The sequence shown here is derived from an EMBL/GenBank/DDBJ whole genome shotgun (WGS) entry which is preliminary data.</text>
</comment>
<evidence type="ECO:0000259" key="1">
    <source>
        <dbReference type="Pfam" id="PF07791"/>
    </source>
</evidence>
<dbReference type="EMBL" id="JABBMT010000045">
    <property type="protein sequence ID" value="NMM42590.1"/>
    <property type="molecule type" value="Genomic_DNA"/>
</dbReference>
<keyword evidence="3" id="KW-1185">Reference proteome</keyword>
<proteinExistence type="predicted"/>
<protein>
    <recommendedName>
        <fullName evidence="1">Immunity MXAN-0049 protein domain-containing protein</fullName>
    </recommendedName>
</protein>
<evidence type="ECO:0000313" key="2">
    <source>
        <dbReference type="EMBL" id="NMM42590.1"/>
    </source>
</evidence>
<dbReference type="Pfam" id="PF07791">
    <property type="entry name" value="Imm11"/>
    <property type="match status" value="1"/>
</dbReference>
<accession>A0A7Y0HCG9</accession>
<dbReference type="RefSeq" id="WP_169021492.1">
    <property type="nucleotide sequence ID" value="NZ_JABBMT010000045.1"/>
</dbReference>
<evidence type="ECO:0000313" key="3">
    <source>
        <dbReference type="Proteomes" id="UP000570493"/>
    </source>
</evidence>
<dbReference type="AlphaFoldDB" id="A0A7Y0HCG9"/>